<name>A0A0A0L8G0_CUCSA</name>
<reference evidence="1 2" key="3">
    <citation type="journal article" date="2010" name="BMC Genomics">
        <title>Transcriptome sequencing and comparative analysis of cucumber flowers with different sex types.</title>
        <authorList>
            <person name="Guo S."/>
            <person name="Zheng Y."/>
            <person name="Joung J.G."/>
            <person name="Liu S."/>
            <person name="Zhang Z."/>
            <person name="Crasta O.R."/>
            <person name="Sobral B.W."/>
            <person name="Xu Y."/>
            <person name="Huang S."/>
            <person name="Fei Z."/>
        </authorList>
    </citation>
    <scope>NUCLEOTIDE SEQUENCE [LARGE SCALE GENOMIC DNA]</scope>
    <source>
        <strain evidence="2">cv. 9930</strain>
    </source>
</reference>
<evidence type="ECO:0000313" key="1">
    <source>
        <dbReference type="EMBL" id="KGN58078.1"/>
    </source>
</evidence>
<reference evidence="1 2" key="4">
    <citation type="journal article" date="2011" name="BMC Genomics">
        <title>RNA-Seq improves annotation of protein-coding genes in the cucumber genome.</title>
        <authorList>
            <person name="Li Z."/>
            <person name="Zhang Z."/>
            <person name="Yan P."/>
            <person name="Huang S."/>
            <person name="Fei Z."/>
            <person name="Lin K."/>
        </authorList>
    </citation>
    <scope>NUCLEOTIDE SEQUENCE [LARGE SCALE GENOMIC DNA]</scope>
    <source>
        <strain evidence="2">cv. 9930</strain>
    </source>
</reference>
<proteinExistence type="predicted"/>
<dbReference type="Gramene" id="KGN58078">
    <property type="protein sequence ID" value="KGN58078"/>
    <property type="gene ID" value="Csa_3G485840"/>
</dbReference>
<gene>
    <name evidence="1" type="ORF">Csa_3G485840</name>
</gene>
<organism evidence="1 2">
    <name type="scientific">Cucumis sativus</name>
    <name type="common">Cucumber</name>
    <dbReference type="NCBI Taxonomy" id="3659"/>
    <lineage>
        <taxon>Eukaryota</taxon>
        <taxon>Viridiplantae</taxon>
        <taxon>Streptophyta</taxon>
        <taxon>Embryophyta</taxon>
        <taxon>Tracheophyta</taxon>
        <taxon>Spermatophyta</taxon>
        <taxon>Magnoliopsida</taxon>
        <taxon>eudicotyledons</taxon>
        <taxon>Gunneridae</taxon>
        <taxon>Pentapetalae</taxon>
        <taxon>rosids</taxon>
        <taxon>fabids</taxon>
        <taxon>Cucurbitales</taxon>
        <taxon>Cucurbitaceae</taxon>
        <taxon>Benincaseae</taxon>
        <taxon>Cucumis</taxon>
    </lineage>
</organism>
<evidence type="ECO:0000313" key="2">
    <source>
        <dbReference type="Proteomes" id="UP000029981"/>
    </source>
</evidence>
<reference evidence="1 2" key="2">
    <citation type="journal article" date="2009" name="PLoS ONE">
        <title>An integrated genetic and cytogenetic map of the cucumber genome.</title>
        <authorList>
            <person name="Ren Y."/>
            <person name="Zhang Z."/>
            <person name="Liu J."/>
            <person name="Staub J.E."/>
            <person name="Han Y."/>
            <person name="Cheng Z."/>
            <person name="Li X."/>
            <person name="Lu J."/>
            <person name="Miao H."/>
            <person name="Kang H."/>
            <person name="Xie B."/>
            <person name="Gu X."/>
            <person name="Wang X."/>
            <person name="Du Y."/>
            <person name="Jin W."/>
            <person name="Huang S."/>
        </authorList>
    </citation>
    <scope>NUCLEOTIDE SEQUENCE [LARGE SCALE GENOMIC DNA]</scope>
    <source>
        <strain evidence="2">cv. 9930</strain>
    </source>
</reference>
<reference evidence="1 2" key="1">
    <citation type="journal article" date="2009" name="Nat. Genet.">
        <title>The genome of the cucumber, Cucumis sativus L.</title>
        <authorList>
            <person name="Huang S."/>
            <person name="Li R."/>
            <person name="Zhang Z."/>
            <person name="Li L."/>
            <person name="Gu X."/>
            <person name="Fan W."/>
            <person name="Lucas W.J."/>
            <person name="Wang X."/>
            <person name="Xie B."/>
            <person name="Ni P."/>
            <person name="Ren Y."/>
            <person name="Zhu H."/>
            <person name="Li J."/>
            <person name="Lin K."/>
            <person name="Jin W."/>
            <person name="Fei Z."/>
            <person name="Li G."/>
            <person name="Staub J."/>
            <person name="Kilian A."/>
            <person name="van der Vossen E.A."/>
            <person name="Wu Y."/>
            <person name="Guo J."/>
            <person name="He J."/>
            <person name="Jia Z."/>
            <person name="Ren Y."/>
            <person name="Tian G."/>
            <person name="Lu Y."/>
            <person name="Ruan J."/>
            <person name="Qian W."/>
            <person name="Wang M."/>
            <person name="Huang Q."/>
            <person name="Li B."/>
            <person name="Xuan Z."/>
            <person name="Cao J."/>
            <person name="Asan"/>
            <person name="Wu Z."/>
            <person name="Zhang J."/>
            <person name="Cai Q."/>
            <person name="Bai Y."/>
            <person name="Zhao B."/>
            <person name="Han Y."/>
            <person name="Li Y."/>
            <person name="Li X."/>
            <person name="Wang S."/>
            <person name="Shi Q."/>
            <person name="Liu S."/>
            <person name="Cho W.K."/>
            <person name="Kim J.Y."/>
            <person name="Xu Y."/>
            <person name="Heller-Uszynska K."/>
            <person name="Miao H."/>
            <person name="Cheng Z."/>
            <person name="Zhang S."/>
            <person name="Wu J."/>
            <person name="Yang Y."/>
            <person name="Kang H."/>
            <person name="Li M."/>
            <person name="Liang H."/>
            <person name="Ren X."/>
            <person name="Shi Z."/>
            <person name="Wen M."/>
            <person name="Jian M."/>
            <person name="Yang H."/>
            <person name="Zhang G."/>
            <person name="Yang Z."/>
            <person name="Chen R."/>
            <person name="Liu S."/>
            <person name="Li J."/>
            <person name="Ma L."/>
            <person name="Liu H."/>
            <person name="Zhou Y."/>
            <person name="Zhao J."/>
            <person name="Fang X."/>
            <person name="Li G."/>
            <person name="Fang L."/>
            <person name="Li Y."/>
            <person name="Liu D."/>
            <person name="Zheng H."/>
            <person name="Zhang Y."/>
            <person name="Qin N."/>
            <person name="Li Z."/>
            <person name="Yang G."/>
            <person name="Yang S."/>
            <person name="Bolund L."/>
            <person name="Kristiansen K."/>
            <person name="Zheng H."/>
            <person name="Li S."/>
            <person name="Zhang X."/>
            <person name="Yang H."/>
            <person name="Wang J."/>
            <person name="Sun R."/>
            <person name="Zhang B."/>
            <person name="Jiang S."/>
            <person name="Wang J."/>
            <person name="Du Y."/>
            <person name="Li S."/>
        </authorList>
    </citation>
    <scope>NUCLEOTIDE SEQUENCE [LARGE SCALE GENOMIC DNA]</scope>
    <source>
        <strain evidence="2">cv. 9930</strain>
    </source>
</reference>
<protein>
    <submittedName>
        <fullName evidence="1">Uncharacterized protein</fullName>
    </submittedName>
</protein>
<sequence>MINGSSDKEAQVLAYETSSHKLPEDHHMNHSPFLPPHPFASSFTTQSKPLLKLHCITCHPSPFPIFQCRNHSLLFHSIPHPPSSIPFCFIRLPFSHSLCLLALFFCDFQRSSKFMSFFSPGLTSYPFPNRQLFYIWF</sequence>
<dbReference type="Proteomes" id="UP000029981">
    <property type="component" value="Chromosome 3"/>
</dbReference>
<dbReference type="AlphaFoldDB" id="A0A0A0L8G0"/>
<dbReference type="EMBL" id="CM002924">
    <property type="protein sequence ID" value="KGN58078.1"/>
    <property type="molecule type" value="Genomic_DNA"/>
</dbReference>
<keyword evidence="2" id="KW-1185">Reference proteome</keyword>
<accession>A0A0A0L8G0</accession>